<sequence>MMDKLARDFYHIREKRKKSVSHKAAIRVLAPFTHTLTRKQHELFMSREMASREINENLINLIMANKPTMAGRPPAASLAETWMPSTVQQTATVLKNYTNSSEPGKTVSAYVAYSKKIVYTSDLLGNHNFPLGLGWKDSTRKAALVVPILTPENRVAIVIELTKDVEGSSYSWTDALAALSIGSWIGAAVHHRQQISIVNRKHQICTYLHEIITQSALLAVPLHMIISQIMNFAKYSIGADKTSFVLLENGNNETFMVMYNECSDSNQHCREEKIQCREYQRAKGYCSRPPRAVSAVVGGMTLDVSENQGNAGDLCPLRGRPSRRLQGLPERSRPGQPRRNVLFELVLLVPTVQTTMRAQIPDFLVKFIAEFKTLANGLISADSGMLTAFIQTTFSEDGDSVPARVLRTGTVMNVVEKMSDTTTSVLAVPVTTDKNVGFAHLPVPLTLPPTRTPPFYRLLRAESEIQPSDLHLLETGKAA</sequence>
<gene>
    <name evidence="1" type="ORF">AAG570_010753</name>
</gene>
<organism evidence="1 2">
    <name type="scientific">Ranatra chinensis</name>
    <dbReference type="NCBI Taxonomy" id="642074"/>
    <lineage>
        <taxon>Eukaryota</taxon>
        <taxon>Metazoa</taxon>
        <taxon>Ecdysozoa</taxon>
        <taxon>Arthropoda</taxon>
        <taxon>Hexapoda</taxon>
        <taxon>Insecta</taxon>
        <taxon>Pterygota</taxon>
        <taxon>Neoptera</taxon>
        <taxon>Paraneoptera</taxon>
        <taxon>Hemiptera</taxon>
        <taxon>Heteroptera</taxon>
        <taxon>Panheteroptera</taxon>
        <taxon>Nepomorpha</taxon>
        <taxon>Nepidae</taxon>
        <taxon>Ranatrinae</taxon>
        <taxon>Ranatra</taxon>
    </lineage>
</organism>
<name>A0ABD0YNZ9_9HEMI</name>
<dbReference type="EMBL" id="JBFDAA010000005">
    <property type="protein sequence ID" value="KAL1132801.1"/>
    <property type="molecule type" value="Genomic_DNA"/>
</dbReference>
<dbReference type="Proteomes" id="UP001558652">
    <property type="component" value="Unassembled WGS sequence"/>
</dbReference>
<dbReference type="AlphaFoldDB" id="A0ABD0YNZ9"/>
<evidence type="ECO:0000313" key="1">
    <source>
        <dbReference type="EMBL" id="KAL1132801.1"/>
    </source>
</evidence>
<protein>
    <recommendedName>
        <fullName evidence="3">GAF domain-containing protein</fullName>
    </recommendedName>
</protein>
<reference evidence="1 2" key="1">
    <citation type="submission" date="2024-07" db="EMBL/GenBank/DDBJ databases">
        <title>Chromosome-level genome assembly of the water stick insect Ranatra chinensis (Heteroptera: Nepidae).</title>
        <authorList>
            <person name="Liu X."/>
        </authorList>
    </citation>
    <scope>NUCLEOTIDE SEQUENCE [LARGE SCALE GENOMIC DNA]</scope>
    <source>
        <strain evidence="1">Cailab_2021Rc</strain>
        <tissue evidence="1">Muscle</tissue>
    </source>
</reference>
<keyword evidence="2" id="KW-1185">Reference proteome</keyword>
<comment type="caution">
    <text evidence="1">The sequence shown here is derived from an EMBL/GenBank/DDBJ whole genome shotgun (WGS) entry which is preliminary data.</text>
</comment>
<accession>A0ABD0YNZ9</accession>
<proteinExistence type="predicted"/>
<evidence type="ECO:0000313" key="2">
    <source>
        <dbReference type="Proteomes" id="UP001558652"/>
    </source>
</evidence>
<evidence type="ECO:0008006" key="3">
    <source>
        <dbReference type="Google" id="ProtNLM"/>
    </source>
</evidence>
<dbReference type="SUPFAM" id="SSF55781">
    <property type="entry name" value="GAF domain-like"/>
    <property type="match status" value="1"/>
</dbReference>